<comment type="caution">
    <text evidence="15">The sequence shown here is derived from an EMBL/GenBank/DDBJ whole genome shotgun (WGS) entry which is preliminary data.</text>
</comment>
<evidence type="ECO:0000256" key="13">
    <source>
        <dbReference type="SAM" id="SignalP"/>
    </source>
</evidence>
<keyword evidence="4 10" id="KW-0645">Protease</keyword>
<evidence type="ECO:0000256" key="2">
    <source>
        <dbReference type="ARBA" id="ARBA00011073"/>
    </source>
</evidence>
<dbReference type="Pfam" id="PF00082">
    <property type="entry name" value="Peptidase_S8"/>
    <property type="match status" value="1"/>
</dbReference>
<feature type="active site" description="Charge relay system" evidence="10">
    <location>
        <position position="67"/>
    </location>
</feature>
<dbReference type="Gene3D" id="3.40.50.200">
    <property type="entry name" value="Peptidase S8/S53 domain"/>
    <property type="match status" value="1"/>
</dbReference>
<dbReference type="InterPro" id="IPR023834">
    <property type="entry name" value="T7SS_pept_S8A_mycosin"/>
</dbReference>
<evidence type="ECO:0000256" key="9">
    <source>
        <dbReference type="ARBA" id="ARBA00023136"/>
    </source>
</evidence>
<dbReference type="PANTHER" id="PTHR43806:SF11">
    <property type="entry name" value="CEREVISIN-RELATED"/>
    <property type="match status" value="1"/>
</dbReference>
<keyword evidence="7 10" id="KW-0720">Serine protease</keyword>
<feature type="compositionally biased region" description="Low complexity" evidence="11">
    <location>
        <begin position="347"/>
        <end position="359"/>
    </location>
</feature>
<keyword evidence="6 10" id="KW-0378">Hydrolase</keyword>
<keyword evidence="5 12" id="KW-0812">Transmembrane</keyword>
<feature type="domain" description="Peptidase S8/S53" evidence="14">
    <location>
        <begin position="58"/>
        <end position="312"/>
    </location>
</feature>
<gene>
    <name evidence="15" type="ORF">GCM10010218_18500</name>
</gene>
<dbReference type="NCBIfam" id="TIGR03921">
    <property type="entry name" value="T7SS_mycosin"/>
    <property type="match status" value="1"/>
</dbReference>
<evidence type="ECO:0000313" key="15">
    <source>
        <dbReference type="EMBL" id="GHF37235.1"/>
    </source>
</evidence>
<comment type="subcellular location">
    <subcellularLocation>
        <location evidence="1">Cell membrane</location>
        <topology evidence="1">Single-pass membrane protein</topology>
    </subcellularLocation>
</comment>
<keyword evidence="8 12" id="KW-1133">Transmembrane helix</keyword>
<feature type="chain" id="PRO_5037687203" evidence="13">
    <location>
        <begin position="35"/>
        <end position="401"/>
    </location>
</feature>
<dbReference type="InterPro" id="IPR036852">
    <property type="entry name" value="Peptidase_S8/S53_dom_sf"/>
</dbReference>
<evidence type="ECO:0000256" key="6">
    <source>
        <dbReference type="ARBA" id="ARBA00022801"/>
    </source>
</evidence>
<feature type="region of interest" description="Disordered" evidence="11">
    <location>
        <begin position="319"/>
        <end position="364"/>
    </location>
</feature>
<evidence type="ECO:0000256" key="7">
    <source>
        <dbReference type="ARBA" id="ARBA00022825"/>
    </source>
</evidence>
<dbReference type="AlphaFoldDB" id="A0A919ECN5"/>
<evidence type="ECO:0000256" key="12">
    <source>
        <dbReference type="SAM" id="Phobius"/>
    </source>
</evidence>
<dbReference type="Proteomes" id="UP000638313">
    <property type="component" value="Unassembled WGS sequence"/>
</dbReference>
<feature type="signal peptide" evidence="13">
    <location>
        <begin position="1"/>
        <end position="34"/>
    </location>
</feature>
<dbReference type="PRINTS" id="PR00723">
    <property type="entry name" value="SUBTILISIN"/>
</dbReference>
<dbReference type="RefSeq" id="WP_190128928.1">
    <property type="nucleotide sequence ID" value="NZ_BNBD01000002.1"/>
</dbReference>
<dbReference type="GO" id="GO:0005886">
    <property type="term" value="C:plasma membrane"/>
    <property type="evidence" value="ECO:0007669"/>
    <property type="project" value="UniProtKB-SubCell"/>
</dbReference>
<comment type="similarity">
    <text evidence="2 10">Belongs to the peptidase S8 family.</text>
</comment>
<dbReference type="InterPro" id="IPR000209">
    <property type="entry name" value="Peptidase_S8/S53_dom"/>
</dbReference>
<dbReference type="PANTHER" id="PTHR43806">
    <property type="entry name" value="PEPTIDASE S8"/>
    <property type="match status" value="1"/>
</dbReference>
<dbReference type="InterPro" id="IPR015500">
    <property type="entry name" value="Peptidase_S8_subtilisin-rel"/>
</dbReference>
<keyword evidence="9 12" id="KW-0472">Membrane</keyword>
<protein>
    <submittedName>
        <fullName evidence="15">Type VII secretion-associated serine protease</fullName>
    </submittedName>
</protein>
<evidence type="ECO:0000256" key="11">
    <source>
        <dbReference type="SAM" id="MobiDB-lite"/>
    </source>
</evidence>
<reference evidence="15" key="1">
    <citation type="journal article" date="2014" name="Int. J. Syst. Evol. Microbiol.">
        <title>Complete genome sequence of Corynebacterium casei LMG S-19264T (=DSM 44701T), isolated from a smear-ripened cheese.</title>
        <authorList>
            <consortium name="US DOE Joint Genome Institute (JGI-PGF)"/>
            <person name="Walter F."/>
            <person name="Albersmeier A."/>
            <person name="Kalinowski J."/>
            <person name="Ruckert C."/>
        </authorList>
    </citation>
    <scope>NUCLEOTIDE SEQUENCE</scope>
    <source>
        <strain evidence="15">JCM 4059</strain>
    </source>
</reference>
<name>A0A919ECN5_9ACTN</name>
<evidence type="ECO:0000256" key="5">
    <source>
        <dbReference type="ARBA" id="ARBA00022692"/>
    </source>
</evidence>
<evidence type="ECO:0000259" key="14">
    <source>
        <dbReference type="Pfam" id="PF00082"/>
    </source>
</evidence>
<evidence type="ECO:0000256" key="4">
    <source>
        <dbReference type="ARBA" id="ARBA00022670"/>
    </source>
</evidence>
<dbReference type="InterPro" id="IPR050131">
    <property type="entry name" value="Peptidase_S8_subtilisin-like"/>
</dbReference>
<dbReference type="EMBL" id="BNBD01000002">
    <property type="protein sequence ID" value="GHF37235.1"/>
    <property type="molecule type" value="Genomic_DNA"/>
</dbReference>
<dbReference type="SUPFAM" id="SSF52743">
    <property type="entry name" value="Subtilisin-like"/>
    <property type="match status" value="1"/>
</dbReference>
<evidence type="ECO:0000313" key="16">
    <source>
        <dbReference type="Proteomes" id="UP000638313"/>
    </source>
</evidence>
<evidence type="ECO:0000256" key="10">
    <source>
        <dbReference type="PROSITE-ProRule" id="PRU01240"/>
    </source>
</evidence>
<dbReference type="GO" id="GO:0004252">
    <property type="term" value="F:serine-type endopeptidase activity"/>
    <property type="evidence" value="ECO:0007669"/>
    <property type="project" value="UniProtKB-UniRule"/>
</dbReference>
<reference evidence="15" key="2">
    <citation type="submission" date="2020-09" db="EMBL/GenBank/DDBJ databases">
        <authorList>
            <person name="Sun Q."/>
            <person name="Ohkuma M."/>
        </authorList>
    </citation>
    <scope>NUCLEOTIDE SEQUENCE</scope>
    <source>
        <strain evidence="15">JCM 4059</strain>
    </source>
</reference>
<proteinExistence type="inferred from homology"/>
<keyword evidence="13" id="KW-0732">Signal</keyword>
<evidence type="ECO:0000256" key="8">
    <source>
        <dbReference type="ARBA" id="ARBA00022989"/>
    </source>
</evidence>
<keyword evidence="3" id="KW-1003">Cell membrane</keyword>
<organism evidence="15 16">
    <name type="scientific">Streptomyces mashuensis</name>
    <dbReference type="NCBI Taxonomy" id="33904"/>
    <lineage>
        <taxon>Bacteria</taxon>
        <taxon>Bacillati</taxon>
        <taxon>Actinomycetota</taxon>
        <taxon>Actinomycetes</taxon>
        <taxon>Kitasatosporales</taxon>
        <taxon>Streptomycetaceae</taxon>
        <taxon>Streptomyces</taxon>
    </lineage>
</organism>
<dbReference type="GO" id="GO:0006508">
    <property type="term" value="P:proteolysis"/>
    <property type="evidence" value="ECO:0007669"/>
    <property type="project" value="UniProtKB-KW"/>
</dbReference>
<dbReference type="PROSITE" id="PS51892">
    <property type="entry name" value="SUBTILASE"/>
    <property type="match status" value="1"/>
</dbReference>
<feature type="active site" description="Charge relay system" evidence="10">
    <location>
        <position position="263"/>
    </location>
</feature>
<sequence length="401" mass="40924">MQRSAAFARITRRSVALGLAAFCVLGISAAPAHAETVRKRQWHLDAMGAEEIWAMSTGAGITVAVVDTGVDAQLPDLAGQVVPGKDYGDPDGGVQSDPDGHGTRMAVLIAGTGKSDGGTGGYGLAPGARIRPFHVVQGGEAISRRNGNAVVSRAIRDAADSDAKIINLSVGGMSRIRQEAEAVEYALSKGKLLFAATGNDGMDDAVDYPAAYPGVVAVGAVDESGKVTKESNQGPEVALGAPGDNMVMTCKGGTGVCRSHGTSDATAIASASAALVWSAHPDWTANQVLRVLINTAGAAKSGDKRTTAIGYGIVRPYRALQNPGDPGPPDVSPLPERAPKPTPSPTVAPAKTATTAASKEQQHSLLSTRNVLTAAAVAAFAAGATAAVLVTRRRSQRARKP</sequence>
<feature type="active site" description="Charge relay system" evidence="10">
    <location>
        <position position="101"/>
    </location>
</feature>
<feature type="transmembrane region" description="Helical" evidence="12">
    <location>
        <begin position="371"/>
        <end position="390"/>
    </location>
</feature>
<evidence type="ECO:0000256" key="3">
    <source>
        <dbReference type="ARBA" id="ARBA00022475"/>
    </source>
</evidence>
<keyword evidence="16" id="KW-1185">Reference proteome</keyword>
<evidence type="ECO:0000256" key="1">
    <source>
        <dbReference type="ARBA" id="ARBA00004162"/>
    </source>
</evidence>
<accession>A0A919ECN5</accession>